<dbReference type="EMBL" id="CP017637">
    <property type="protein sequence ID" value="APG06971.1"/>
    <property type="molecule type" value="Genomic_DNA"/>
</dbReference>
<evidence type="ECO:0000256" key="2">
    <source>
        <dbReference type="SAM" id="MobiDB-lite"/>
    </source>
</evidence>
<evidence type="ECO:0000313" key="3">
    <source>
        <dbReference type="EMBL" id="APG06971.1"/>
    </source>
</evidence>
<accession>A0A1L3F0X9</accession>
<name>A0A1L3F0X9_BRAJP</name>
<feature type="region of interest" description="Disordered" evidence="2">
    <location>
        <begin position="282"/>
        <end position="310"/>
    </location>
</feature>
<feature type="region of interest" description="Disordered" evidence="2">
    <location>
        <begin position="238"/>
        <end position="259"/>
    </location>
</feature>
<gene>
    <name evidence="3" type="ORF">BKD09_01395</name>
</gene>
<organism evidence="3 4">
    <name type="scientific">Bradyrhizobium japonicum</name>
    <dbReference type="NCBI Taxonomy" id="375"/>
    <lineage>
        <taxon>Bacteria</taxon>
        <taxon>Pseudomonadati</taxon>
        <taxon>Pseudomonadota</taxon>
        <taxon>Alphaproteobacteria</taxon>
        <taxon>Hyphomicrobiales</taxon>
        <taxon>Nitrobacteraceae</taxon>
        <taxon>Bradyrhizobium</taxon>
    </lineage>
</organism>
<keyword evidence="1" id="KW-0175">Coiled coil</keyword>
<protein>
    <submittedName>
        <fullName evidence="3">Uncharacterized protein</fullName>
    </submittedName>
</protein>
<dbReference type="AlphaFoldDB" id="A0A1L3F0X9"/>
<reference evidence="3 4" key="1">
    <citation type="submission" date="2016-11" db="EMBL/GenBank/DDBJ databases">
        <title>Complete Genome Sequence of Bradyrhizobium sp. strain J5, an isolated from soybean nodule in Hokkaido.</title>
        <authorList>
            <person name="Kanehara K."/>
        </authorList>
    </citation>
    <scope>NUCLEOTIDE SEQUENCE [LARGE SCALE GENOMIC DNA]</scope>
    <source>
        <strain evidence="3 4">J5</strain>
    </source>
</reference>
<dbReference type="Proteomes" id="UP000181962">
    <property type="component" value="Chromosome"/>
</dbReference>
<proteinExistence type="predicted"/>
<sequence>MQEYETTIASLTKRGEQLAIKRAAAQVALDKAIKARQHALLSGDLDDQRALNNLQGLVDTAASALTGIDDALAVLAKDKAEAERQLVAERERVKRADAADKLHKQVTAIEAALPIYLEKSRDLADALSATGHWHFETSQMASFVQNAMSQIEIAANFALADLKAMPDAIRCGQQAMPQEPLSVPNAAHEPKLPTMTIFMLRSANYCDHDGRKRFAGQYEDALMPVATAQRALNMGIAAPTTDPRRAQLRGARGGDFTPDAPDVVDLDAAEASKAALHHVDPVSVLPTSPSSIAARKSARSRSTLRGHDHA</sequence>
<feature type="coiled-coil region" evidence="1">
    <location>
        <begin position="72"/>
        <end position="99"/>
    </location>
</feature>
<evidence type="ECO:0000313" key="4">
    <source>
        <dbReference type="Proteomes" id="UP000181962"/>
    </source>
</evidence>
<evidence type="ECO:0000256" key="1">
    <source>
        <dbReference type="SAM" id="Coils"/>
    </source>
</evidence>